<reference evidence="2 3" key="1">
    <citation type="journal article" date="2014" name="BMC Genomics">
        <title>Comparative genome sequencing reveals chemotype-specific gene clusters in the toxigenic black mold Stachybotrys.</title>
        <authorList>
            <person name="Semeiks J."/>
            <person name="Borek D."/>
            <person name="Otwinowski Z."/>
            <person name="Grishin N.V."/>
        </authorList>
    </citation>
    <scope>NUCLEOTIDE SEQUENCE [LARGE SCALE GENOMIC DNA]</scope>
    <source>
        <strain evidence="3">CBS 109288 / IBT 7711</strain>
    </source>
</reference>
<evidence type="ECO:0000313" key="2">
    <source>
        <dbReference type="EMBL" id="KEY69146.1"/>
    </source>
</evidence>
<feature type="compositionally biased region" description="Polar residues" evidence="1">
    <location>
        <begin position="304"/>
        <end position="329"/>
    </location>
</feature>
<protein>
    <submittedName>
        <fullName evidence="2">Uncharacterized protein</fullName>
    </submittedName>
</protein>
<feature type="compositionally biased region" description="Polar residues" evidence="1">
    <location>
        <begin position="224"/>
        <end position="251"/>
    </location>
</feature>
<evidence type="ECO:0000256" key="1">
    <source>
        <dbReference type="SAM" id="MobiDB-lite"/>
    </source>
</evidence>
<dbReference type="EMBL" id="KL648535">
    <property type="protein sequence ID" value="KEY69146.1"/>
    <property type="molecule type" value="Genomic_DNA"/>
</dbReference>
<dbReference type="Proteomes" id="UP000028045">
    <property type="component" value="Unassembled WGS sequence"/>
</dbReference>
<feature type="compositionally biased region" description="Polar residues" evidence="1">
    <location>
        <begin position="286"/>
        <end position="296"/>
    </location>
</feature>
<keyword evidence="3" id="KW-1185">Reference proteome</keyword>
<sequence length="386" mass="42824">MDDSGKRGNAVPGRGGMTRPSPAEVEELSQQFRPIIREYIQKNFRDHPSPAAMRLRSQKLDKALGMGEHMALDLSILARRPLAESEVVALTQFQLEHANGLALHAYFITAAAAFSAFRGRRTGRFPLWQPNWKGVPLNPSTLSLPQRIGLWGARFAAYTVAYTFALTPFHALSDASKLSSLLKDPRMSKLREELNAKNPQNRGVQNSVQSRSSEDGYADASGTGYHSSPNTTSSYSGPPQTSTQEYSQPSAAQWPARAQDHDSDLPDALSSDIDDASPVAGGTQYGGRNSNYTSWDQIRRQARGQPSGQRQPPAQDQSWGSSNTSSQWGSEAGNRSEYHDPRESFSYSEPDQEKATVKEQAQKDFDELLERERRDTTQEKSTWSRK</sequence>
<feature type="compositionally biased region" description="Basic and acidic residues" evidence="1">
    <location>
        <begin position="334"/>
        <end position="343"/>
    </location>
</feature>
<proteinExistence type="predicted"/>
<feature type="region of interest" description="Disordered" evidence="1">
    <location>
        <begin position="1"/>
        <end position="25"/>
    </location>
</feature>
<gene>
    <name evidence="2" type="ORF">S7711_04929</name>
</gene>
<feature type="region of interest" description="Disordered" evidence="1">
    <location>
        <begin position="193"/>
        <end position="386"/>
    </location>
</feature>
<dbReference type="HOGENOM" id="CLU_061439_0_0_1"/>
<feature type="compositionally biased region" description="Polar residues" evidence="1">
    <location>
        <begin position="197"/>
        <end position="211"/>
    </location>
</feature>
<feature type="compositionally biased region" description="Basic and acidic residues" evidence="1">
    <location>
        <begin position="351"/>
        <end position="378"/>
    </location>
</feature>
<accession>A0A084AV17</accession>
<dbReference type="OrthoDB" id="4204700at2759"/>
<evidence type="ECO:0000313" key="3">
    <source>
        <dbReference type="Proteomes" id="UP000028045"/>
    </source>
</evidence>
<dbReference type="AlphaFoldDB" id="A0A084AV17"/>
<organism evidence="2 3">
    <name type="scientific">Stachybotrys chartarum (strain CBS 109288 / IBT 7711)</name>
    <name type="common">Toxic black mold</name>
    <name type="synonym">Stilbospora chartarum</name>
    <dbReference type="NCBI Taxonomy" id="1280523"/>
    <lineage>
        <taxon>Eukaryota</taxon>
        <taxon>Fungi</taxon>
        <taxon>Dikarya</taxon>
        <taxon>Ascomycota</taxon>
        <taxon>Pezizomycotina</taxon>
        <taxon>Sordariomycetes</taxon>
        <taxon>Hypocreomycetidae</taxon>
        <taxon>Hypocreales</taxon>
        <taxon>Stachybotryaceae</taxon>
        <taxon>Stachybotrys</taxon>
    </lineage>
</organism>
<name>A0A084AV17_STACB</name>